<feature type="domain" description="ABM" evidence="1">
    <location>
        <begin position="4"/>
        <end position="75"/>
    </location>
</feature>
<sequence>MASFTVSTVYRPTPGKVQETEQLVAECVKASERYTVNYEIIKDSNIDQPAVVVVQTFKDPRALREHFSTPTYRNAWQSLISGGLLAGPPQVFTAYPQSLIRSRRRSTAAGFDAEF</sequence>
<reference evidence="2 3" key="1">
    <citation type="journal article" date="2021" name="Nat. Commun.">
        <title>Genetic determinants of endophytism in the Arabidopsis root mycobiome.</title>
        <authorList>
            <person name="Mesny F."/>
            <person name="Miyauchi S."/>
            <person name="Thiergart T."/>
            <person name="Pickel B."/>
            <person name="Atanasova L."/>
            <person name="Karlsson M."/>
            <person name="Huettel B."/>
            <person name="Barry K.W."/>
            <person name="Haridas S."/>
            <person name="Chen C."/>
            <person name="Bauer D."/>
            <person name="Andreopoulos W."/>
            <person name="Pangilinan J."/>
            <person name="LaButti K."/>
            <person name="Riley R."/>
            <person name="Lipzen A."/>
            <person name="Clum A."/>
            <person name="Drula E."/>
            <person name="Henrissat B."/>
            <person name="Kohler A."/>
            <person name="Grigoriev I.V."/>
            <person name="Martin F.M."/>
            <person name="Hacquard S."/>
        </authorList>
    </citation>
    <scope>NUCLEOTIDE SEQUENCE [LARGE SCALE GENOMIC DNA]</scope>
    <source>
        <strain evidence="2 3">MPI-SDFR-AT-0080</strain>
    </source>
</reference>
<dbReference type="EMBL" id="JAGTJR010000023">
    <property type="protein sequence ID" value="KAH7043313.1"/>
    <property type="molecule type" value="Genomic_DNA"/>
</dbReference>
<dbReference type="Pfam" id="PF03992">
    <property type="entry name" value="ABM"/>
    <property type="match status" value="1"/>
</dbReference>
<name>A0ABQ8G356_9PEZI</name>
<keyword evidence="3" id="KW-1185">Reference proteome</keyword>
<protein>
    <recommendedName>
        <fullName evidence="1">ABM domain-containing protein</fullName>
    </recommendedName>
</protein>
<evidence type="ECO:0000259" key="1">
    <source>
        <dbReference type="Pfam" id="PF03992"/>
    </source>
</evidence>
<gene>
    <name evidence="2" type="ORF">B0J12DRAFT_787803</name>
</gene>
<accession>A0ABQ8G356</accession>
<dbReference type="SUPFAM" id="SSF54909">
    <property type="entry name" value="Dimeric alpha+beta barrel"/>
    <property type="match status" value="1"/>
</dbReference>
<evidence type="ECO:0000313" key="2">
    <source>
        <dbReference type="EMBL" id="KAH7043313.1"/>
    </source>
</evidence>
<dbReference type="InterPro" id="IPR007138">
    <property type="entry name" value="ABM_dom"/>
</dbReference>
<comment type="caution">
    <text evidence="2">The sequence shown here is derived from an EMBL/GenBank/DDBJ whole genome shotgun (WGS) entry which is preliminary data.</text>
</comment>
<organism evidence="2 3">
    <name type="scientific">Macrophomina phaseolina</name>
    <dbReference type="NCBI Taxonomy" id="35725"/>
    <lineage>
        <taxon>Eukaryota</taxon>
        <taxon>Fungi</taxon>
        <taxon>Dikarya</taxon>
        <taxon>Ascomycota</taxon>
        <taxon>Pezizomycotina</taxon>
        <taxon>Dothideomycetes</taxon>
        <taxon>Dothideomycetes incertae sedis</taxon>
        <taxon>Botryosphaeriales</taxon>
        <taxon>Botryosphaeriaceae</taxon>
        <taxon>Macrophomina</taxon>
    </lineage>
</organism>
<evidence type="ECO:0000313" key="3">
    <source>
        <dbReference type="Proteomes" id="UP000774617"/>
    </source>
</evidence>
<dbReference type="Proteomes" id="UP000774617">
    <property type="component" value="Unassembled WGS sequence"/>
</dbReference>
<proteinExistence type="predicted"/>
<dbReference type="Gene3D" id="3.30.70.100">
    <property type="match status" value="1"/>
</dbReference>
<dbReference type="InterPro" id="IPR011008">
    <property type="entry name" value="Dimeric_a/b-barrel"/>
</dbReference>